<sequence length="108" mass="12865">MNDDKFKRVRYLRALEKYSKLVIRNLKREDFDMDKFTTLVKKNIEILLKVEPAFLDQPYTKSLCDFANLTSRSTDKEELLRAANNLEKLKNSKTYKKEKHKKGGLDEY</sequence>
<evidence type="ECO:0000313" key="1">
    <source>
        <dbReference type="EMBL" id="CUU68818.1"/>
    </source>
</evidence>
<dbReference type="RefSeq" id="WP_059425472.1">
    <property type="nucleotide sequence ID" value="NZ_FAVB01000001.1"/>
</dbReference>
<dbReference type="AlphaFoldDB" id="A0A0S4RP84"/>
<accession>A0A0S4RP84</accession>
<name>A0A0S4RP84_CAMHY</name>
<gene>
    <name evidence="1" type="ORF">ERS686654_00113</name>
</gene>
<protein>
    <submittedName>
        <fullName evidence="1">Uncharacterized protein</fullName>
    </submittedName>
</protein>
<dbReference type="EMBL" id="FAVB01000001">
    <property type="protein sequence ID" value="CUU68818.1"/>
    <property type="molecule type" value="Genomic_DNA"/>
</dbReference>
<proteinExistence type="predicted"/>
<organism evidence="1 2">
    <name type="scientific">Campylobacter hyointestinalis subsp. hyointestinalis</name>
    <dbReference type="NCBI Taxonomy" id="91352"/>
    <lineage>
        <taxon>Bacteria</taxon>
        <taxon>Pseudomonadati</taxon>
        <taxon>Campylobacterota</taxon>
        <taxon>Epsilonproteobacteria</taxon>
        <taxon>Campylobacterales</taxon>
        <taxon>Campylobacteraceae</taxon>
        <taxon>Campylobacter</taxon>
    </lineage>
</organism>
<reference evidence="1 2" key="1">
    <citation type="submission" date="2015-11" db="EMBL/GenBank/DDBJ databases">
        <authorList>
            <consortium name="Pathogen Informatics"/>
        </authorList>
    </citation>
    <scope>NUCLEOTIDE SEQUENCE [LARGE SCALE GENOMIC DNA]</scope>
    <source>
        <strain evidence="1 2">006A-0059</strain>
    </source>
</reference>
<evidence type="ECO:0000313" key="2">
    <source>
        <dbReference type="Proteomes" id="UP000052237"/>
    </source>
</evidence>
<dbReference type="Proteomes" id="UP000052237">
    <property type="component" value="Unassembled WGS sequence"/>
</dbReference>
<keyword evidence="2" id="KW-1185">Reference proteome</keyword>
<comment type="caution">
    <text evidence="1">The sequence shown here is derived from an EMBL/GenBank/DDBJ whole genome shotgun (WGS) entry which is preliminary data.</text>
</comment>